<comment type="similarity">
    <text evidence="16">Belongs to the helicase family. DinG subfamily. Type 1 sub-subfamily.</text>
</comment>
<evidence type="ECO:0000256" key="9">
    <source>
        <dbReference type="ARBA" id="ARBA00022840"/>
    </source>
</evidence>
<gene>
    <name evidence="16 20" type="primary">dinG</name>
    <name evidence="20" type="ORF">ETEE_3119</name>
</gene>
<feature type="transmembrane region" description="Helical" evidence="18">
    <location>
        <begin position="1100"/>
        <end position="1124"/>
    </location>
</feature>
<keyword evidence="2" id="KW-1003">Cell membrane</keyword>
<dbReference type="EMBL" id="CP006664">
    <property type="protein sequence ID" value="AIJ09548.1"/>
    <property type="molecule type" value="Genomic_DNA"/>
</dbReference>
<keyword evidence="12 16" id="KW-0411">Iron-sulfur</keyword>
<evidence type="ECO:0000313" key="20">
    <source>
        <dbReference type="EMBL" id="AIJ09548.1"/>
    </source>
</evidence>
<feature type="transmembrane region" description="Helical" evidence="18">
    <location>
        <begin position="791"/>
        <end position="819"/>
    </location>
</feature>
<sequence length="1133" mass="126870">MTLSSALKTQISQWYKALAQQIPDFVTRPQQRQMIAEVARALSGVDARHLVIEAPTGVGKTLSYLLPGIAISRAQQKPLVVSTANVALQDQIYTQDLPLLRRIIPDLTFTAAFGRGRYVCPRNLAALSEQQDGQGSLLLFIDDALQPGSEEERAQCRRLQGELESRRWDGLRDHLHDNLDEGLWAKMSTDRASCLNRSCSHFRDCPFFLARREIESADVVVANHALVMAALESESVLPPPKDLLLVLDEGHHLPDVARDALEMEGEITALFVQGQIDMIVRHIEQCQAQYQPKNPPRLLNSERLQAHTAELRQLLTDFDRAAAGLLAEEPQYRFILGQLPEALGELAQRLYKLCDGLRGLSEFMMNDLQEKTGSHDALRLQRALLQMSRAFSYLEALSKLWRLAALEQASNAPISKWLTQEVSDGVHHRYLHCVGIRVCDQLERLLWRRIPHAVITSATLRSLNRFDRISELSGLNSQAGDRFVVLDSPFDHVHQGRLVIPQMTLEPTLAQEGEHLRQMAHVFRTAWLRGEHTGMLVLFASQRAMQTFLGFVPDLRLGLLVQGDRPRYRLVEEHCRRVRAGTQSALVGLQSFAEGLDLKGELLTQVHIHKVAFPPVDSPVILTEGEWLKSRNRYPFEVQSLPGASFTLIQQVGRLIRSHACRGEIVIYDRRLLNKPYGSRLLAALPVFPILQPPLPEGEPPAWPQPAPSKRAPRRAARRRNNTCQTEHRLLPLGSFPGAERCVRRFEREAPRAGEMPLSNLSNLSNSVSSSGAALTPARGLAPLAQDELDLLSLLLVLFKAKWAILGAVLLCALLGFIAKTQLPQRWTSYAELIPAQARELSAMNSELNQLALLDIKVDATPGWLMARFVQLYESQIVRREYIAQTDYYKTLAADQPDPLARERLLSSLTQQGFTLKNSQLDQATESKEYTYYRLGVSARSSQEAHALLQGYIDFVAGRVVDDLRYNIKNQLDQTLAREKAQYQLTLQRLKNAQQVKIRRLDYSLAVAQAAGISKPLYGNGATFKDDDDFPISLGTNGLRQKLDIERSQTDLSELNAGLKNSQMYIARLSQVHLDALTVQPFKYLMLPSVPVQKEAPKGALIVVLSALTGLLLSCGAALMRHAIVSRKVGSFN</sequence>
<dbReference type="HOGENOM" id="CLU_278707_0_0_6"/>
<dbReference type="InterPro" id="IPR039000">
    <property type="entry name" value="DinG_proteobact"/>
</dbReference>
<dbReference type="Proteomes" id="UP000028681">
    <property type="component" value="Chromosome"/>
</dbReference>
<keyword evidence="7 16" id="KW-0378">Hydrolase</keyword>
<keyword evidence="6 16" id="KW-0547">Nucleotide-binding</keyword>
<dbReference type="InterPro" id="IPR014001">
    <property type="entry name" value="Helicase_ATP-bd"/>
</dbReference>
<evidence type="ECO:0000256" key="4">
    <source>
        <dbReference type="ARBA" id="ARBA00022692"/>
    </source>
</evidence>
<dbReference type="SUPFAM" id="SSF160355">
    <property type="entry name" value="Bacterial polysaccharide co-polymerase-like"/>
    <property type="match status" value="1"/>
</dbReference>
<keyword evidence="13 16" id="KW-0238">DNA-binding</keyword>
<keyword evidence="3 16" id="KW-0004">4Fe-4S</keyword>
<dbReference type="SMART" id="SM00488">
    <property type="entry name" value="DEXDc2"/>
    <property type="match status" value="1"/>
</dbReference>
<dbReference type="SMART" id="SM00487">
    <property type="entry name" value="DEXDc"/>
    <property type="match status" value="1"/>
</dbReference>
<dbReference type="InterPro" id="IPR006554">
    <property type="entry name" value="Helicase-like_DEXD_c2"/>
</dbReference>
<keyword evidence="11 16" id="KW-0408">Iron</keyword>
<proteinExistence type="inferred from homology"/>
<accession>A0A076LSQ4</accession>
<dbReference type="InterPro" id="IPR014013">
    <property type="entry name" value="Helic_SF1/SF2_ATP-bd_DinG/Rad3"/>
</dbReference>
<evidence type="ECO:0000256" key="15">
    <source>
        <dbReference type="ARBA" id="ARBA00023235"/>
    </source>
</evidence>
<dbReference type="GO" id="GO:0005524">
    <property type="term" value="F:ATP binding"/>
    <property type="evidence" value="ECO:0007669"/>
    <property type="project" value="UniProtKB-UniRule"/>
</dbReference>
<evidence type="ECO:0000256" key="8">
    <source>
        <dbReference type="ARBA" id="ARBA00022806"/>
    </source>
</evidence>
<feature type="domain" description="Helicase ATP-binding" evidence="19">
    <location>
        <begin position="17"/>
        <end position="294"/>
    </location>
</feature>
<evidence type="ECO:0000259" key="19">
    <source>
        <dbReference type="PROSITE" id="PS51193"/>
    </source>
</evidence>
<comment type="function">
    <text evidence="16">DNA-dependent ATPase and 5'-3' DNA helicase. Unwinds D-loops, R-loops, forked DNA and G-quadruplex DNA.</text>
</comment>
<dbReference type="HAMAP" id="MF_02205">
    <property type="entry name" value="DinG_proteobact"/>
    <property type="match status" value="1"/>
</dbReference>
<dbReference type="GO" id="GO:0009432">
    <property type="term" value="P:SOS response"/>
    <property type="evidence" value="ECO:0007669"/>
    <property type="project" value="TreeGrafter"/>
</dbReference>
<dbReference type="EC" id="5.6.2.3" evidence="16"/>
<evidence type="ECO:0000256" key="13">
    <source>
        <dbReference type="ARBA" id="ARBA00023125"/>
    </source>
</evidence>
<dbReference type="GO" id="GO:0043139">
    <property type="term" value="F:5'-3' DNA helicase activity"/>
    <property type="evidence" value="ECO:0007669"/>
    <property type="project" value="UniProtKB-UniRule"/>
</dbReference>
<keyword evidence="15 16" id="KW-0413">Isomerase</keyword>
<evidence type="ECO:0000256" key="2">
    <source>
        <dbReference type="ARBA" id="ARBA00022475"/>
    </source>
</evidence>
<dbReference type="GO" id="GO:0033677">
    <property type="term" value="F:DNA/RNA helicase activity"/>
    <property type="evidence" value="ECO:0007669"/>
    <property type="project" value="TreeGrafter"/>
</dbReference>
<keyword evidence="5 16" id="KW-0479">Metal-binding</keyword>
<dbReference type="InterPro" id="IPR045028">
    <property type="entry name" value="DinG/Rad3-like"/>
</dbReference>
<feature type="compositionally biased region" description="Pro residues" evidence="17">
    <location>
        <begin position="698"/>
        <end position="707"/>
    </location>
</feature>
<feature type="binding site" evidence="16">
    <location>
        <position position="194"/>
    </location>
    <ligand>
        <name>[4Fe-4S] cluster</name>
        <dbReference type="ChEBI" id="CHEBI:49883"/>
    </ligand>
</feature>
<feature type="region of interest" description="Disordered" evidence="17">
    <location>
        <begin position="698"/>
        <end position="723"/>
    </location>
</feature>
<evidence type="ECO:0000256" key="17">
    <source>
        <dbReference type="SAM" id="MobiDB-lite"/>
    </source>
</evidence>
<feature type="compositionally biased region" description="Basic residues" evidence="17">
    <location>
        <begin position="711"/>
        <end position="721"/>
    </location>
</feature>
<dbReference type="InterPro" id="IPR027417">
    <property type="entry name" value="P-loop_NTPase"/>
</dbReference>
<name>A0A076LSQ4_9GAMM</name>
<dbReference type="GO" id="GO:0051539">
    <property type="term" value="F:4 iron, 4 sulfur cluster binding"/>
    <property type="evidence" value="ECO:0007669"/>
    <property type="project" value="UniProtKB-UniRule"/>
</dbReference>
<evidence type="ECO:0000256" key="7">
    <source>
        <dbReference type="ARBA" id="ARBA00022801"/>
    </source>
</evidence>
<evidence type="ECO:0000256" key="14">
    <source>
        <dbReference type="ARBA" id="ARBA00023136"/>
    </source>
</evidence>
<feature type="binding site" evidence="16">
    <location>
        <position position="205"/>
    </location>
    <ligand>
        <name>[4Fe-4S] cluster</name>
        <dbReference type="ChEBI" id="CHEBI:49883"/>
    </ligand>
</feature>
<dbReference type="GO" id="GO:0006281">
    <property type="term" value="P:DNA repair"/>
    <property type="evidence" value="ECO:0007669"/>
    <property type="project" value="TreeGrafter"/>
</dbReference>
<evidence type="ECO:0000256" key="11">
    <source>
        <dbReference type="ARBA" id="ARBA00023004"/>
    </source>
</evidence>
<dbReference type="KEGG" id="ete:ETEE_3119"/>
<dbReference type="PROSITE" id="PS51193">
    <property type="entry name" value="HELICASE_ATP_BIND_2"/>
    <property type="match status" value="1"/>
</dbReference>
<evidence type="ECO:0000256" key="16">
    <source>
        <dbReference type="HAMAP-Rule" id="MF_02205"/>
    </source>
</evidence>
<dbReference type="GO" id="GO:0046872">
    <property type="term" value="F:metal ion binding"/>
    <property type="evidence" value="ECO:0007669"/>
    <property type="project" value="UniProtKB-KW"/>
</dbReference>
<feature type="binding site" evidence="16">
    <location>
        <position position="120"/>
    </location>
    <ligand>
        <name>[4Fe-4S] cluster</name>
        <dbReference type="ChEBI" id="CHEBI:49883"/>
    </ligand>
</feature>
<reference evidence="20 21" key="1">
    <citation type="journal article" date="2012" name="PLoS ONE">
        <title>Edwardsiella comparative phylogenomics reveal the new intra/inter-species taxonomic relationships, virulence evolution and niche adaptation mechanisms.</title>
        <authorList>
            <person name="Yang M."/>
            <person name="Lv Y."/>
            <person name="Xiao J."/>
            <person name="Wu H."/>
            <person name="Zheng H."/>
            <person name="Liu Q."/>
            <person name="Zhang Y."/>
            <person name="Wang Q."/>
        </authorList>
    </citation>
    <scope>NUCLEOTIDE SEQUENCE [LARGE SCALE GENOMIC DNA]</scope>
    <source>
        <strain evidence="21">080813</strain>
    </source>
</reference>
<keyword evidence="8 16" id="KW-0347">Helicase</keyword>
<dbReference type="GO" id="GO:0016887">
    <property type="term" value="F:ATP hydrolysis activity"/>
    <property type="evidence" value="ECO:0007669"/>
    <property type="project" value="RHEA"/>
</dbReference>
<evidence type="ECO:0000256" key="3">
    <source>
        <dbReference type="ARBA" id="ARBA00022485"/>
    </source>
</evidence>
<dbReference type="NCBIfam" id="NF008729">
    <property type="entry name" value="PRK11747.1"/>
    <property type="match status" value="1"/>
</dbReference>
<dbReference type="Pfam" id="PF06733">
    <property type="entry name" value="DEAD_2"/>
    <property type="match status" value="1"/>
</dbReference>
<dbReference type="SUPFAM" id="SSF52540">
    <property type="entry name" value="P-loop containing nucleoside triphosphate hydrolases"/>
    <property type="match status" value="1"/>
</dbReference>
<evidence type="ECO:0000256" key="6">
    <source>
        <dbReference type="ARBA" id="ARBA00022741"/>
    </source>
</evidence>
<evidence type="ECO:0000256" key="18">
    <source>
        <dbReference type="SAM" id="Phobius"/>
    </source>
</evidence>
<comment type="subcellular location">
    <subcellularLocation>
        <location evidence="1">Cell membrane</location>
        <topology evidence="1">Multi-pass membrane protein</topology>
    </subcellularLocation>
</comment>
<dbReference type="Pfam" id="PF02706">
    <property type="entry name" value="Wzz"/>
    <property type="match status" value="1"/>
</dbReference>
<dbReference type="GO" id="GO:0003677">
    <property type="term" value="F:DNA binding"/>
    <property type="evidence" value="ECO:0007669"/>
    <property type="project" value="UniProtKB-UniRule"/>
</dbReference>
<keyword evidence="9 16" id="KW-0067">ATP-binding</keyword>
<organism evidence="20 21">
    <name type="scientific">Edwardsiella anguillarum ET080813</name>
    <dbReference type="NCBI Taxonomy" id="667120"/>
    <lineage>
        <taxon>Bacteria</taxon>
        <taxon>Pseudomonadati</taxon>
        <taxon>Pseudomonadota</taxon>
        <taxon>Gammaproteobacteria</taxon>
        <taxon>Enterobacterales</taxon>
        <taxon>Hafniaceae</taxon>
        <taxon>Edwardsiella</taxon>
    </lineage>
</organism>
<dbReference type="InterPro" id="IPR010614">
    <property type="entry name" value="RAD3-like_helicase_DEAD"/>
</dbReference>
<dbReference type="SMART" id="SM00491">
    <property type="entry name" value="HELICc2"/>
    <property type="match status" value="1"/>
</dbReference>
<feature type="binding site" evidence="16">
    <location>
        <position position="199"/>
    </location>
    <ligand>
        <name>[4Fe-4S] cluster</name>
        <dbReference type="ChEBI" id="CHEBI:49883"/>
    </ligand>
</feature>
<keyword evidence="4 18" id="KW-0812">Transmembrane</keyword>
<evidence type="ECO:0000256" key="10">
    <source>
        <dbReference type="ARBA" id="ARBA00022989"/>
    </source>
</evidence>
<dbReference type="Pfam" id="PF13307">
    <property type="entry name" value="Helicase_C_2"/>
    <property type="match status" value="1"/>
</dbReference>
<dbReference type="NCBIfam" id="NF007699">
    <property type="entry name" value="PRK10381.1"/>
    <property type="match status" value="1"/>
</dbReference>
<evidence type="ECO:0000256" key="12">
    <source>
        <dbReference type="ARBA" id="ARBA00023014"/>
    </source>
</evidence>
<keyword evidence="14 18" id="KW-0472">Membrane</keyword>
<keyword evidence="10 18" id="KW-1133">Transmembrane helix</keyword>
<comment type="cofactor">
    <cofactor evidence="16">
        <name>[4Fe-4S] cluster</name>
        <dbReference type="ChEBI" id="CHEBI:49883"/>
    </cofactor>
    <text evidence="16">Binds 1 [4Fe-4S] cluster.</text>
</comment>
<dbReference type="GO" id="GO:0005886">
    <property type="term" value="C:plasma membrane"/>
    <property type="evidence" value="ECO:0007669"/>
    <property type="project" value="UniProtKB-SubCell"/>
</dbReference>
<dbReference type="Gene3D" id="3.30.1890.10">
    <property type="entry name" value="FepE-like"/>
    <property type="match status" value="1"/>
</dbReference>
<dbReference type="InterPro" id="IPR003856">
    <property type="entry name" value="LPS_length_determ_N"/>
</dbReference>
<evidence type="ECO:0000256" key="5">
    <source>
        <dbReference type="ARBA" id="ARBA00022723"/>
    </source>
</evidence>
<dbReference type="Gene3D" id="3.40.50.300">
    <property type="entry name" value="P-loop containing nucleotide triphosphate hydrolases"/>
    <property type="match status" value="2"/>
</dbReference>
<dbReference type="AlphaFoldDB" id="A0A076LSQ4"/>
<dbReference type="InterPro" id="IPR006555">
    <property type="entry name" value="ATP-dep_Helicase_C"/>
</dbReference>
<dbReference type="PANTHER" id="PTHR11472">
    <property type="entry name" value="DNA REPAIR DEAD HELICASE RAD3/XP-D SUBFAMILY MEMBER"/>
    <property type="match status" value="1"/>
</dbReference>
<evidence type="ECO:0000256" key="1">
    <source>
        <dbReference type="ARBA" id="ARBA00004651"/>
    </source>
</evidence>
<dbReference type="PANTHER" id="PTHR11472:SF59">
    <property type="entry name" value="ATP-DEPENDENT DNA HELICASE DING"/>
    <property type="match status" value="1"/>
</dbReference>
<protein>
    <recommendedName>
        <fullName evidence="16">ATP-dependent DNA helicase DinG</fullName>
        <ecNumber evidence="16">5.6.2.3</ecNumber>
    </recommendedName>
    <alternativeName>
        <fullName evidence="16">DNA 5'-3' helicase DinG</fullName>
    </alternativeName>
</protein>
<evidence type="ECO:0000313" key="21">
    <source>
        <dbReference type="Proteomes" id="UP000028681"/>
    </source>
</evidence>
<comment type="catalytic activity">
    <reaction evidence="16">
        <text>ATP + H2O = ADP + phosphate + H(+)</text>
        <dbReference type="Rhea" id="RHEA:13065"/>
        <dbReference type="ChEBI" id="CHEBI:15377"/>
        <dbReference type="ChEBI" id="CHEBI:15378"/>
        <dbReference type="ChEBI" id="CHEBI:30616"/>
        <dbReference type="ChEBI" id="CHEBI:43474"/>
        <dbReference type="ChEBI" id="CHEBI:456216"/>
        <dbReference type="EC" id="5.6.2.3"/>
    </reaction>
</comment>